<dbReference type="InterPro" id="IPR040016">
    <property type="entry name" value="XPO6"/>
</dbReference>
<keyword evidence="4" id="KW-0813">Transport</keyword>
<keyword evidence="6" id="KW-0653">Protein transport</keyword>
<dbReference type="OrthoDB" id="10261013at2759"/>
<evidence type="ECO:0000256" key="1">
    <source>
        <dbReference type="ARBA" id="ARBA00004123"/>
    </source>
</evidence>
<keyword evidence="7" id="KW-0539">Nucleus</keyword>
<comment type="similarity">
    <text evidence="3">Belongs to the exportin family.</text>
</comment>
<evidence type="ECO:0000256" key="3">
    <source>
        <dbReference type="ARBA" id="ARBA00009466"/>
    </source>
</evidence>
<dbReference type="PANTHER" id="PTHR21452">
    <property type="entry name" value="EXPORTIN-6"/>
    <property type="match status" value="1"/>
</dbReference>
<dbReference type="Gene3D" id="1.25.10.10">
    <property type="entry name" value="Leucine-rich Repeat Variant"/>
    <property type="match status" value="1"/>
</dbReference>
<comment type="caution">
    <text evidence="10">The sequence shown here is derived from an EMBL/GenBank/DDBJ whole genome shotgun (WGS) entry which is preliminary data.</text>
</comment>
<dbReference type="GO" id="GO:0005737">
    <property type="term" value="C:cytoplasm"/>
    <property type="evidence" value="ECO:0007669"/>
    <property type="project" value="UniProtKB-SubCell"/>
</dbReference>
<evidence type="ECO:0000259" key="9">
    <source>
        <dbReference type="Pfam" id="PF08389"/>
    </source>
</evidence>
<evidence type="ECO:0000313" key="11">
    <source>
        <dbReference type="Proteomes" id="UP000271974"/>
    </source>
</evidence>
<dbReference type="PANTHER" id="PTHR21452:SF4">
    <property type="entry name" value="EXPORTIN-6"/>
    <property type="match status" value="1"/>
</dbReference>
<organism evidence="10 11">
    <name type="scientific">Elysia chlorotica</name>
    <name type="common">Eastern emerald elysia</name>
    <name type="synonym">Sea slug</name>
    <dbReference type="NCBI Taxonomy" id="188477"/>
    <lineage>
        <taxon>Eukaryota</taxon>
        <taxon>Metazoa</taxon>
        <taxon>Spiralia</taxon>
        <taxon>Lophotrochozoa</taxon>
        <taxon>Mollusca</taxon>
        <taxon>Gastropoda</taxon>
        <taxon>Heterobranchia</taxon>
        <taxon>Euthyneura</taxon>
        <taxon>Panpulmonata</taxon>
        <taxon>Sacoglossa</taxon>
        <taxon>Placobranchoidea</taxon>
        <taxon>Plakobranchidae</taxon>
        <taxon>Elysia</taxon>
    </lineage>
</organism>
<dbReference type="EMBL" id="RQTK01001069">
    <property type="protein sequence ID" value="RUS72423.1"/>
    <property type="molecule type" value="Genomic_DNA"/>
</dbReference>
<feature type="region of interest" description="Disordered" evidence="8">
    <location>
        <begin position="203"/>
        <end position="227"/>
    </location>
</feature>
<keyword evidence="11" id="KW-1185">Reference proteome</keyword>
<dbReference type="GO" id="GO:0005049">
    <property type="term" value="F:nuclear export signal receptor activity"/>
    <property type="evidence" value="ECO:0007669"/>
    <property type="project" value="InterPro"/>
</dbReference>
<dbReference type="STRING" id="188477.A0A433ST33"/>
<evidence type="ECO:0000256" key="6">
    <source>
        <dbReference type="ARBA" id="ARBA00022927"/>
    </source>
</evidence>
<evidence type="ECO:0000256" key="4">
    <source>
        <dbReference type="ARBA" id="ARBA00022448"/>
    </source>
</evidence>
<evidence type="ECO:0000256" key="5">
    <source>
        <dbReference type="ARBA" id="ARBA00022490"/>
    </source>
</evidence>
<gene>
    <name evidence="10" type="ORF">EGW08_019816</name>
</gene>
<evidence type="ECO:0000313" key="10">
    <source>
        <dbReference type="EMBL" id="RUS72423.1"/>
    </source>
</evidence>
<sequence>MDDLKESLKGLEGLLNEFFAPNTNNTRKREIEAVLANFTQMSNAWEMCLFFMGHTQNEYVMMFCLNVLETLISHRWVSLAASDKVQIRTHLNQSLMNQHSNMPVYIRKKVAKLVVDIGRNDWPHFYPDFFSNILQLAQQPETALLGVTLLQTASEELAAPRDDLSMARKDELYRLLLQQVPAVLGVLNSILESMLEKHRHLVAATPPPSPTSGDGTPRPSRQASQQLFSTSPIENAKFVSLLLGSPSRGPQMEALPPLDPASQQLCWASLTCLAHYLCWVPLSAVVRPNLLSTIFHYAAFGCQARPDATSQSGSPSKAAREGAFSSSTHKLGVLAMNCINEILSKNCVPQEFEDFLLQMFQQTFNLLQKITKESNISSSGNRLEELDEVYVDKFTDFLQLFVSVHLRRFESNPQFPVLEFLSLLFKYTFRQPTTEGYYSCLDIWITFLDYLNNKLETRQLTKEDITNRYKEALTSLLSSILQKFQFRYNQAQLEELDDEVLDDDEVTEWQHFLRQNLEVVAKVSELMTSDVFQLVWAPFQENAETYLGIEKFVDVSGIERRLRISAENGCRRLHCVLRDLSSLLQALGRLAAHFTGEHFVDRFSNALQIVLRLVQVCSYASRMKFFEVTTSAGVLMQDFTEVHAQSLAAIKAYAHWMSQYYAESERTAQHKADFHSMIVTVMEAVTPLINKQTPDKILQSSAHLLLSLMTTVRPAFLLQVQPVVSLYECASQGACQNLLMEVQLLVYRSLSHYLLLPWPNLSSGQQDWDVRAAHHKSFISQLTGQFVAVAARPDLATSKNTLVEAKPLVRRTMQVCQDLVESLAGEVVRSKQICCQSLTEVTQFTLNVFQVYIHDVEVVEHIMTFFLAMFQGLRVQMGVAFTEKVIHTFMNIFSGELLTQTIHQETSGAFRVIENFLKILELIVQEPGSQFKAFLPRIISISMDQIYPIVAPRPSPDMKSAIYHLLHEILTNNWRYFFKGSVLEMMNESGDGLENGAQFTSILQAYGQSFLQTDISIFRQNLESLEALHFKWKLYSKRIFREVMIHQFLKVLLQVLIQKSHDLLQEEIVISVYNMAAVDFDAFFRDFLPSFLTSVEGIDDGQKSILAENFQMDRDLPSFTQSVQRFVNDIRYYSLINNSLPAGSVSLVR</sequence>
<comment type="subcellular location">
    <subcellularLocation>
        <location evidence="2">Cytoplasm</location>
    </subcellularLocation>
    <subcellularLocation>
        <location evidence="1">Nucleus</location>
    </subcellularLocation>
</comment>
<reference evidence="10 11" key="1">
    <citation type="submission" date="2019-01" db="EMBL/GenBank/DDBJ databases">
        <title>A draft genome assembly of the solar-powered sea slug Elysia chlorotica.</title>
        <authorList>
            <person name="Cai H."/>
            <person name="Li Q."/>
            <person name="Fang X."/>
            <person name="Li J."/>
            <person name="Curtis N.E."/>
            <person name="Altenburger A."/>
            <person name="Shibata T."/>
            <person name="Feng M."/>
            <person name="Maeda T."/>
            <person name="Schwartz J.A."/>
            <person name="Shigenobu S."/>
            <person name="Lundholm N."/>
            <person name="Nishiyama T."/>
            <person name="Yang H."/>
            <person name="Hasebe M."/>
            <person name="Li S."/>
            <person name="Pierce S.K."/>
            <person name="Wang J."/>
        </authorList>
    </citation>
    <scope>NUCLEOTIDE SEQUENCE [LARGE SCALE GENOMIC DNA]</scope>
    <source>
        <strain evidence="10">EC2010</strain>
        <tissue evidence="10">Whole organism of an adult</tissue>
    </source>
</reference>
<dbReference type="InterPro" id="IPR013598">
    <property type="entry name" value="Exportin-1/Importin-b-like"/>
</dbReference>
<feature type="domain" description="Exportin-1/Importin-beta-like" evidence="9">
    <location>
        <begin position="104"/>
        <end position="297"/>
    </location>
</feature>
<dbReference type="AlphaFoldDB" id="A0A433ST33"/>
<dbReference type="InterPro" id="IPR016024">
    <property type="entry name" value="ARM-type_fold"/>
</dbReference>
<dbReference type="Pfam" id="PF08389">
    <property type="entry name" value="Xpo1"/>
    <property type="match status" value="1"/>
</dbReference>
<dbReference type="SUPFAM" id="SSF48371">
    <property type="entry name" value="ARM repeat"/>
    <property type="match status" value="1"/>
</dbReference>
<evidence type="ECO:0000256" key="8">
    <source>
        <dbReference type="SAM" id="MobiDB-lite"/>
    </source>
</evidence>
<dbReference type="GO" id="GO:0005634">
    <property type="term" value="C:nucleus"/>
    <property type="evidence" value="ECO:0007669"/>
    <property type="project" value="UniProtKB-SubCell"/>
</dbReference>
<proteinExistence type="inferred from homology"/>
<name>A0A433ST33_ELYCH</name>
<feature type="compositionally biased region" description="Low complexity" evidence="8">
    <location>
        <begin position="211"/>
        <end position="220"/>
    </location>
</feature>
<dbReference type="GO" id="GO:0006611">
    <property type="term" value="P:protein export from nucleus"/>
    <property type="evidence" value="ECO:0007669"/>
    <property type="project" value="InterPro"/>
</dbReference>
<accession>A0A433ST33</accession>
<dbReference type="InterPro" id="IPR011989">
    <property type="entry name" value="ARM-like"/>
</dbReference>
<evidence type="ECO:0000256" key="2">
    <source>
        <dbReference type="ARBA" id="ARBA00004496"/>
    </source>
</evidence>
<protein>
    <recommendedName>
        <fullName evidence="9">Exportin-1/Importin-beta-like domain-containing protein</fullName>
    </recommendedName>
</protein>
<dbReference type="Proteomes" id="UP000271974">
    <property type="component" value="Unassembled WGS sequence"/>
</dbReference>
<evidence type="ECO:0000256" key="7">
    <source>
        <dbReference type="ARBA" id="ARBA00023242"/>
    </source>
</evidence>
<keyword evidence="5" id="KW-0963">Cytoplasm</keyword>